<keyword evidence="2" id="KW-0812">Transmembrane</keyword>
<reference evidence="4" key="1">
    <citation type="submission" date="2004-02" db="EMBL/GenBank/DDBJ databases">
        <authorList>
            <consortium name="DOE Joint Genome Institute"/>
        </authorList>
    </citation>
    <scope>NUCLEOTIDE SEQUENCE [LARGE SCALE GENOMIC DNA]</scope>
    <source>
        <strain evidence="4">WH 8501</strain>
    </source>
</reference>
<dbReference type="GO" id="GO:0016020">
    <property type="term" value="C:membrane"/>
    <property type="evidence" value="ECO:0007669"/>
    <property type="project" value="InterPro"/>
</dbReference>
<organism evidence="4 5">
    <name type="scientific">Crocosphaera watsonii WH 8501</name>
    <dbReference type="NCBI Taxonomy" id="165597"/>
    <lineage>
        <taxon>Bacteria</taxon>
        <taxon>Bacillati</taxon>
        <taxon>Cyanobacteriota</taxon>
        <taxon>Cyanophyceae</taxon>
        <taxon>Oscillatoriophycideae</taxon>
        <taxon>Chroococcales</taxon>
        <taxon>Aphanothecaceae</taxon>
        <taxon>Crocosphaera</taxon>
    </lineage>
</organism>
<feature type="transmembrane region" description="Helical" evidence="2">
    <location>
        <begin position="39"/>
        <end position="58"/>
    </location>
</feature>
<proteinExistence type="inferred from homology"/>
<evidence type="ECO:0000256" key="1">
    <source>
        <dbReference type="ARBA" id="ARBA00007362"/>
    </source>
</evidence>
<sequence length="90" mass="9765">MFPITLQTWLAVIGLGIISEGLGQRLLADCLDKFSSSFIAMFLLLEPIVSAMLAWFIFAEALSSITWIGFVIILTGIYLAQSSNAAVHEG</sequence>
<dbReference type="InterPro" id="IPR037185">
    <property type="entry name" value="EmrE-like"/>
</dbReference>
<dbReference type="InterPro" id="IPR000620">
    <property type="entry name" value="EamA_dom"/>
</dbReference>
<dbReference type="SUPFAM" id="SSF103481">
    <property type="entry name" value="Multidrug resistance efflux transporter EmrE"/>
    <property type="match status" value="1"/>
</dbReference>
<reference evidence="4" key="2">
    <citation type="submission" date="2005-06" db="EMBL/GenBank/DDBJ databases">
        <title>Sequencing of the draft genome and assembly of Crocosphaera watsonii WH 8501.</title>
        <authorList>
            <consortium name="US DOE Joint Genome Institute (JGI-PGF)"/>
            <person name="Copeland A."/>
            <person name="Lucas S."/>
            <person name="Lapidus A."/>
            <person name="Barry K."/>
            <person name="Detter C."/>
            <person name="Glavina T."/>
            <person name="Hammon N."/>
            <person name="Israni S."/>
            <person name="Pitluck S."/>
            <person name="Richardson P."/>
        </authorList>
    </citation>
    <scope>NUCLEOTIDE SEQUENCE [LARGE SCALE GENOMIC DNA]</scope>
    <source>
        <strain evidence="4">WH 8501</strain>
    </source>
</reference>
<comment type="similarity">
    <text evidence="1">Belongs to the EamA transporter family.</text>
</comment>
<dbReference type="KEGG" id="cwa:CwatDRAFT_6261"/>
<gene>
    <name evidence="4" type="ORF">CwatDRAFT_6261</name>
</gene>
<evidence type="ECO:0000256" key="2">
    <source>
        <dbReference type="SAM" id="Phobius"/>
    </source>
</evidence>
<evidence type="ECO:0000259" key="3">
    <source>
        <dbReference type="Pfam" id="PF00892"/>
    </source>
</evidence>
<reference evidence="4" key="3">
    <citation type="submission" date="2016-12" db="EMBL/GenBank/DDBJ databases">
        <title>Annotation of the draft genome assembly of Crocosphaera watsonii WH 8501.</title>
        <authorList>
            <consortium name="US DOE Joint Genome Institute (JGI-ORNL)"/>
            <person name="Larimer F."/>
            <person name="Land M."/>
        </authorList>
    </citation>
    <scope>NUCLEOTIDE SEQUENCE</scope>
    <source>
        <strain evidence="4">WH 8501</strain>
    </source>
</reference>
<dbReference type="EMBL" id="AADV02000001">
    <property type="protein sequence ID" value="EAM53168.1"/>
    <property type="molecule type" value="Genomic_DNA"/>
</dbReference>
<evidence type="ECO:0000313" key="5">
    <source>
        <dbReference type="Proteomes" id="UP000003922"/>
    </source>
</evidence>
<keyword evidence="5" id="KW-1185">Reference proteome</keyword>
<keyword evidence="2" id="KW-0472">Membrane</keyword>
<name>Q4C9W8_CROWT</name>
<evidence type="ECO:0000313" key="4">
    <source>
        <dbReference type="EMBL" id="EAM53168.1"/>
    </source>
</evidence>
<feature type="transmembrane region" description="Helical" evidence="2">
    <location>
        <begin position="6"/>
        <end position="27"/>
    </location>
</feature>
<dbReference type="Gene3D" id="1.10.3730.20">
    <property type="match status" value="1"/>
</dbReference>
<dbReference type="Pfam" id="PF00892">
    <property type="entry name" value="EamA"/>
    <property type="match status" value="1"/>
</dbReference>
<protein>
    <submittedName>
        <fullName evidence="4">Membrane protein, putative</fullName>
    </submittedName>
</protein>
<dbReference type="AlphaFoldDB" id="Q4C9W8"/>
<accession>Q4C9W8</accession>
<comment type="caution">
    <text evidence="4">The sequence shown here is derived from an EMBL/GenBank/DDBJ whole genome shotgun (WGS) entry which is preliminary data.</text>
</comment>
<feature type="transmembrane region" description="Helical" evidence="2">
    <location>
        <begin position="64"/>
        <end position="80"/>
    </location>
</feature>
<keyword evidence="2" id="KW-1133">Transmembrane helix</keyword>
<dbReference type="Proteomes" id="UP000003922">
    <property type="component" value="Unassembled WGS sequence"/>
</dbReference>
<feature type="domain" description="EamA" evidence="3">
    <location>
        <begin position="5"/>
        <end position="79"/>
    </location>
</feature>